<proteinExistence type="predicted"/>
<reference evidence="1" key="1">
    <citation type="submission" date="2021-06" db="EMBL/GenBank/DDBJ databases">
        <title>Complete genome sequence of Stenotrophomonas maltophilia phage Siara.</title>
        <authorList>
            <person name="Marmion J."/>
            <person name="Tate N."/>
            <person name="Clark J."/>
            <person name="Le T."/>
            <person name="Liu M."/>
            <person name="Burrowes B."/>
            <person name="Gill J."/>
        </authorList>
    </citation>
    <scope>NUCLEOTIDE SEQUENCE</scope>
</reference>
<dbReference type="EMBL" id="MZ326859">
    <property type="protein sequence ID" value="QYW02040.1"/>
    <property type="molecule type" value="Genomic_DNA"/>
</dbReference>
<evidence type="ECO:0000313" key="2">
    <source>
        <dbReference type="Proteomes" id="UP000827319"/>
    </source>
</evidence>
<protein>
    <recommendedName>
        <fullName evidence="3">Scaffolding protein</fullName>
    </recommendedName>
</protein>
<evidence type="ECO:0008006" key="3">
    <source>
        <dbReference type="Google" id="ProtNLM"/>
    </source>
</evidence>
<accession>A0AAE7WM95</accession>
<gene>
    <name evidence="1" type="ORF">CPT_Siara_037</name>
</gene>
<name>A0AAE7WM95_9CAUD</name>
<sequence>MSNLLDTLKKLKPENDDHWTSDGLPRLDVLSKAVGREVTRDELNATVPGFSRVSAAELGAADAADAAPTAPHVPTPAEKLPETVQEAAQDAPVPELEEAAALSVDALEARRRELADVIGYHANKAAEHLKARDDAQNELARLNASTIDNSDANYAHQVNAFLASEQRQRMNRVAGALALKELGINPQEILKAISPAPVDAVRRAQPNAMRRHG</sequence>
<dbReference type="Proteomes" id="UP000827319">
    <property type="component" value="Segment"/>
</dbReference>
<organism evidence="1 2">
    <name type="scientific">Stenotrophomonas phage Siara</name>
    <dbReference type="NCBI Taxonomy" id="2859658"/>
    <lineage>
        <taxon>Viruses</taxon>
        <taxon>Duplodnaviria</taxon>
        <taxon>Heunggongvirae</taxon>
        <taxon>Uroviricota</taxon>
        <taxon>Caudoviricetes</taxon>
        <taxon>Beaumontvirinae</taxon>
        <taxon>Siaravirus</taxon>
        <taxon>Siaravirus siara</taxon>
    </lineage>
</organism>
<keyword evidence="2" id="KW-1185">Reference proteome</keyword>
<evidence type="ECO:0000313" key="1">
    <source>
        <dbReference type="EMBL" id="QYW02040.1"/>
    </source>
</evidence>